<evidence type="ECO:0000313" key="3">
    <source>
        <dbReference type="EMBL" id="KAL3701836.1"/>
    </source>
</evidence>
<feature type="region of interest" description="Disordered" evidence="1">
    <location>
        <begin position="237"/>
        <end position="260"/>
    </location>
</feature>
<accession>A0ABD3IEU2</accession>
<name>A0ABD3IEU2_9MARC</name>
<reference evidence="3 4" key="1">
    <citation type="submission" date="2024-09" db="EMBL/GenBank/DDBJ databases">
        <title>Chromosome-scale assembly of Riccia sorocarpa.</title>
        <authorList>
            <person name="Paukszto L."/>
        </authorList>
    </citation>
    <scope>NUCLEOTIDE SEQUENCE [LARGE SCALE GENOMIC DNA]</scope>
    <source>
        <strain evidence="3">LP-2024</strain>
        <tissue evidence="3">Aerial parts of the thallus</tissue>
    </source>
</reference>
<dbReference type="InterPro" id="IPR026960">
    <property type="entry name" value="RVT-Znf"/>
</dbReference>
<keyword evidence="4" id="KW-1185">Reference proteome</keyword>
<dbReference type="EMBL" id="JBJQOH010000001">
    <property type="protein sequence ID" value="KAL3701836.1"/>
    <property type="molecule type" value="Genomic_DNA"/>
</dbReference>
<sequence>MELLREWVGGRTITDPGLWRWGIEQKTTEPTWHRANKAWKQTLIPAYKLREKFSASWGCNWDTAKWENIWKKLWQAPLYPWDKLWMWRVLNKGFLTAERTATMGVTEPACTRCNRGTENIEHMFLQCPGPAATWRELERLFTKLTGEKMVYTSLPTLVECLVKPENAPMLIRFTIFTRFSWKSRCKEVFEGKKGNVPAKTTVAEGIRIAAGIARKFTASTKCNDIQTNRSGAHCTRVHYGDNSDSEGKESQRSTESNRTRVGMLQKLAAVGFTEINIEAQGVG</sequence>
<feature type="domain" description="Reverse transcriptase zinc-binding" evidence="2">
    <location>
        <begin position="64"/>
        <end position="134"/>
    </location>
</feature>
<comment type="caution">
    <text evidence="3">The sequence shown here is derived from an EMBL/GenBank/DDBJ whole genome shotgun (WGS) entry which is preliminary data.</text>
</comment>
<dbReference type="Pfam" id="PF13966">
    <property type="entry name" value="zf-RVT"/>
    <property type="match status" value="1"/>
</dbReference>
<protein>
    <recommendedName>
        <fullName evidence="2">Reverse transcriptase zinc-binding domain-containing protein</fullName>
    </recommendedName>
</protein>
<organism evidence="3 4">
    <name type="scientific">Riccia sorocarpa</name>
    <dbReference type="NCBI Taxonomy" id="122646"/>
    <lineage>
        <taxon>Eukaryota</taxon>
        <taxon>Viridiplantae</taxon>
        <taxon>Streptophyta</taxon>
        <taxon>Embryophyta</taxon>
        <taxon>Marchantiophyta</taxon>
        <taxon>Marchantiopsida</taxon>
        <taxon>Marchantiidae</taxon>
        <taxon>Marchantiales</taxon>
        <taxon>Ricciaceae</taxon>
        <taxon>Riccia</taxon>
    </lineage>
</organism>
<gene>
    <name evidence="3" type="ORF">R1sor_019858</name>
</gene>
<dbReference type="Proteomes" id="UP001633002">
    <property type="component" value="Unassembled WGS sequence"/>
</dbReference>
<dbReference type="AlphaFoldDB" id="A0ABD3IEU2"/>
<evidence type="ECO:0000313" key="4">
    <source>
        <dbReference type="Proteomes" id="UP001633002"/>
    </source>
</evidence>
<evidence type="ECO:0000259" key="2">
    <source>
        <dbReference type="Pfam" id="PF13966"/>
    </source>
</evidence>
<proteinExistence type="predicted"/>
<feature type="compositionally biased region" description="Basic and acidic residues" evidence="1">
    <location>
        <begin position="238"/>
        <end position="258"/>
    </location>
</feature>
<evidence type="ECO:0000256" key="1">
    <source>
        <dbReference type="SAM" id="MobiDB-lite"/>
    </source>
</evidence>